<dbReference type="EMBL" id="KN846957">
    <property type="protein sequence ID" value="KIW71297.1"/>
    <property type="molecule type" value="Genomic_DNA"/>
</dbReference>
<dbReference type="AlphaFoldDB" id="A0A0D2EAF2"/>
<evidence type="ECO:0000313" key="2">
    <source>
        <dbReference type="Proteomes" id="UP000054266"/>
    </source>
</evidence>
<organism evidence="1 2">
    <name type="scientific">Phialophora macrospora</name>
    <dbReference type="NCBI Taxonomy" id="1851006"/>
    <lineage>
        <taxon>Eukaryota</taxon>
        <taxon>Fungi</taxon>
        <taxon>Dikarya</taxon>
        <taxon>Ascomycota</taxon>
        <taxon>Pezizomycotina</taxon>
        <taxon>Eurotiomycetes</taxon>
        <taxon>Chaetothyriomycetidae</taxon>
        <taxon>Chaetothyriales</taxon>
        <taxon>Herpotrichiellaceae</taxon>
        <taxon>Phialophora</taxon>
    </lineage>
</organism>
<evidence type="ECO:0000313" key="1">
    <source>
        <dbReference type="EMBL" id="KIW71297.1"/>
    </source>
</evidence>
<keyword evidence="2" id="KW-1185">Reference proteome</keyword>
<protein>
    <submittedName>
        <fullName evidence="1">Uncharacterized protein</fullName>
    </submittedName>
</protein>
<name>A0A0D2EAF2_9EURO</name>
<dbReference type="Proteomes" id="UP000054266">
    <property type="component" value="Unassembled WGS sequence"/>
</dbReference>
<dbReference type="STRING" id="5601.A0A0D2EAF2"/>
<accession>A0A0D2EAF2</accession>
<sequence length="231" mass="25437">MSLNPSSSNSYTATLESLLPPSCPHHVLSLPVSPCKPHVPSHTISDLSVHPVLESGLHILNMDLPAAHFLLRHMQAAPAWEAMYLHGLLHRIEGDLDNTRAWYGDVKESAAFKWVWGGMNSERDGSSNKMTSSEEAFQSAMSFLDGLEVYKNSLLPAKAASHRRPSGKDVPVEAELADVSLREIRRLLSFCEEKFGIDSVGDASDVWVSMSEKHADKANQMISGGEGWRVF</sequence>
<proteinExistence type="predicted"/>
<reference evidence="1 2" key="1">
    <citation type="submission" date="2015-01" db="EMBL/GenBank/DDBJ databases">
        <title>The Genome Sequence of Capronia semiimmersa CBS27337.</title>
        <authorList>
            <consortium name="The Broad Institute Genomics Platform"/>
            <person name="Cuomo C."/>
            <person name="de Hoog S."/>
            <person name="Gorbushina A."/>
            <person name="Stielow B."/>
            <person name="Teixiera M."/>
            <person name="Abouelleil A."/>
            <person name="Chapman S.B."/>
            <person name="Priest M."/>
            <person name="Young S.K."/>
            <person name="Wortman J."/>
            <person name="Nusbaum C."/>
            <person name="Birren B."/>
        </authorList>
    </citation>
    <scope>NUCLEOTIDE SEQUENCE [LARGE SCALE GENOMIC DNA]</scope>
    <source>
        <strain evidence="1 2">CBS 27337</strain>
    </source>
</reference>
<dbReference type="HOGENOM" id="CLU_058257_0_0_1"/>
<gene>
    <name evidence="1" type="ORF">PV04_03479</name>
</gene>